<dbReference type="GO" id="GO:0098719">
    <property type="term" value="P:sodium ion import across plasma membrane"/>
    <property type="evidence" value="ECO:0007669"/>
    <property type="project" value="TreeGrafter"/>
</dbReference>
<dbReference type="NCBIfam" id="TIGR00831">
    <property type="entry name" value="a_cpa1"/>
    <property type="match status" value="1"/>
</dbReference>
<dbReference type="PANTHER" id="PTHR10110">
    <property type="entry name" value="SODIUM/HYDROGEN EXCHANGER"/>
    <property type="match status" value="1"/>
</dbReference>
<comment type="caution">
    <text evidence="12">The sequence shown here is derived from an EMBL/GenBank/DDBJ whole genome shotgun (WGS) entry which is preliminary data.</text>
</comment>
<proteinExistence type="inferred from homology"/>
<keyword evidence="3 10" id="KW-1003">Cell membrane</keyword>
<dbReference type="Proteomes" id="UP000541969">
    <property type="component" value="Unassembled WGS sequence"/>
</dbReference>
<keyword evidence="4 10" id="KW-0812">Transmembrane</keyword>
<comment type="function">
    <text evidence="10">Na(+)/H(+) antiporter that extrudes sodium in exchange for external protons.</text>
</comment>
<evidence type="ECO:0000259" key="11">
    <source>
        <dbReference type="Pfam" id="PF00999"/>
    </source>
</evidence>
<keyword evidence="7 10" id="KW-0406">Ion transport</keyword>
<evidence type="ECO:0000256" key="7">
    <source>
        <dbReference type="ARBA" id="ARBA00023065"/>
    </source>
</evidence>
<evidence type="ECO:0000313" key="12">
    <source>
        <dbReference type="EMBL" id="NYJ05593.1"/>
    </source>
</evidence>
<organism evidence="12 13">
    <name type="scientific">Petropleomorpha daqingensis</name>
    <dbReference type="NCBI Taxonomy" id="2026353"/>
    <lineage>
        <taxon>Bacteria</taxon>
        <taxon>Bacillati</taxon>
        <taxon>Actinomycetota</taxon>
        <taxon>Actinomycetes</taxon>
        <taxon>Geodermatophilales</taxon>
        <taxon>Geodermatophilaceae</taxon>
        <taxon>Petropleomorpha</taxon>
    </lineage>
</organism>
<feature type="transmembrane region" description="Helical" evidence="10">
    <location>
        <begin position="264"/>
        <end position="283"/>
    </location>
</feature>
<dbReference type="GO" id="GO:0015386">
    <property type="term" value="F:potassium:proton antiporter activity"/>
    <property type="evidence" value="ECO:0007669"/>
    <property type="project" value="TreeGrafter"/>
</dbReference>
<dbReference type="GO" id="GO:0015385">
    <property type="term" value="F:sodium:proton antiporter activity"/>
    <property type="evidence" value="ECO:0007669"/>
    <property type="project" value="InterPro"/>
</dbReference>
<comment type="subcellular location">
    <subcellularLocation>
        <location evidence="1 10">Cell membrane</location>
        <topology evidence="1 10">Multi-pass membrane protein</topology>
    </subcellularLocation>
</comment>
<gene>
    <name evidence="12" type="ORF">GGQ55_001871</name>
</gene>
<evidence type="ECO:0000256" key="10">
    <source>
        <dbReference type="RuleBase" id="RU366002"/>
    </source>
</evidence>
<dbReference type="AlphaFoldDB" id="A0A853CHU0"/>
<dbReference type="RefSeq" id="WP_179716227.1">
    <property type="nucleotide sequence ID" value="NZ_JACBZT010000001.1"/>
</dbReference>
<evidence type="ECO:0000256" key="6">
    <source>
        <dbReference type="ARBA" id="ARBA00023053"/>
    </source>
</evidence>
<dbReference type="Pfam" id="PF00999">
    <property type="entry name" value="Na_H_Exchanger"/>
    <property type="match status" value="1"/>
</dbReference>
<protein>
    <submittedName>
        <fullName evidence="12">CPA1 family monovalent cation:H+ antiporter</fullName>
    </submittedName>
</protein>
<comment type="caution">
    <text evidence="10">Lacks conserved residue(s) required for the propagation of feature annotation.</text>
</comment>
<feature type="domain" description="Cation/H+ exchanger transmembrane" evidence="11">
    <location>
        <begin position="15"/>
        <end position="426"/>
    </location>
</feature>
<dbReference type="GO" id="GO:0005886">
    <property type="term" value="C:plasma membrane"/>
    <property type="evidence" value="ECO:0007669"/>
    <property type="project" value="UniProtKB-SubCell"/>
</dbReference>
<accession>A0A853CHU0</accession>
<feature type="transmembrane region" description="Helical" evidence="10">
    <location>
        <begin position="56"/>
        <end position="78"/>
    </location>
</feature>
<name>A0A853CHU0_9ACTN</name>
<keyword evidence="9 10" id="KW-0739">Sodium transport</keyword>
<keyword evidence="13" id="KW-1185">Reference proteome</keyword>
<dbReference type="Gene3D" id="6.10.140.1330">
    <property type="match status" value="1"/>
</dbReference>
<keyword evidence="2 10" id="KW-0813">Transport</keyword>
<feature type="transmembrane region" description="Helical" evidence="10">
    <location>
        <begin position="31"/>
        <end position="50"/>
    </location>
</feature>
<feature type="transmembrane region" description="Helical" evidence="10">
    <location>
        <begin position="85"/>
        <end position="107"/>
    </location>
</feature>
<dbReference type="InterPro" id="IPR004705">
    <property type="entry name" value="Cation/H_exchanger_CPA1_bac"/>
</dbReference>
<evidence type="ECO:0000256" key="3">
    <source>
        <dbReference type="ARBA" id="ARBA00022475"/>
    </source>
</evidence>
<sequence>MDVESTLLFVLAAVAVVVVLRWVAEKTGLPAAALMTVAGIAYALLPGPNVVLDPHIILTLVIPPLLYSAALDSSLLAIRQHLRTVISLSVLLVLATALLIGVGFQLWVTGATLAAGIALGAAVAPPDPVAALSVGRRVGLPPRVLTLIEGEGLLNDATALTVLTVAVSAATGHGYSTPWALGRFVLSAVGGVVVGLAVAYAVRFVRRLRRDTMTLNAVSLATPFLAYLIGEELHVSGVLAVVIAGLLIGHDSSRSVSGDYRMQVGAVWRLVDFLLEGLVFLLIGQQLPRVVEGLHQYETSTIVIASAITVGVVLVLRPLWLVLTQLLPRSLHMRLGGGDDVEQATDDDPAEERAAHVDQRLTGKELTALSWAGTRGVITLAAIFTLPRVTESGEPFPDRNLLLFCAFLVVLVTLVGQGITFGPLVRALGLRANAADQARIRNQARSAAVQSGLDRLSEMELEDHDDVDDKAIAALRAQLEARLARYRQRLDVLENAEIDIPYNPQYEAAVRVHRAVIDAERDTLLRWRDVGRLPDSALRVLERELDHQEGLLPTRPNS</sequence>
<evidence type="ECO:0000256" key="2">
    <source>
        <dbReference type="ARBA" id="ARBA00022448"/>
    </source>
</evidence>
<evidence type="ECO:0000256" key="8">
    <source>
        <dbReference type="ARBA" id="ARBA00023136"/>
    </source>
</evidence>
<feature type="transmembrane region" description="Helical" evidence="10">
    <location>
        <begin position="6"/>
        <end position="24"/>
    </location>
</feature>
<keyword evidence="6 10" id="KW-0915">Sodium</keyword>
<reference evidence="12 13" key="1">
    <citation type="submission" date="2020-07" db="EMBL/GenBank/DDBJ databases">
        <title>Sequencing the genomes of 1000 actinobacteria strains.</title>
        <authorList>
            <person name="Klenk H.-P."/>
        </authorList>
    </citation>
    <scope>NUCLEOTIDE SEQUENCE [LARGE SCALE GENOMIC DNA]</scope>
    <source>
        <strain evidence="12 13">DSM 104001</strain>
    </source>
</reference>
<keyword evidence="10" id="KW-0050">Antiport</keyword>
<evidence type="ECO:0000256" key="1">
    <source>
        <dbReference type="ARBA" id="ARBA00004651"/>
    </source>
</evidence>
<dbReference type="InterPro" id="IPR018422">
    <property type="entry name" value="Cation/H_exchanger_CPA1"/>
</dbReference>
<evidence type="ECO:0000256" key="4">
    <source>
        <dbReference type="ARBA" id="ARBA00022692"/>
    </source>
</evidence>
<comment type="similarity">
    <text evidence="10">Belongs to the monovalent cation:proton antiporter 1 (CPA1) transporter (TC 2.A.36) family.</text>
</comment>
<feature type="transmembrane region" description="Helical" evidence="10">
    <location>
        <begin position="303"/>
        <end position="323"/>
    </location>
</feature>
<evidence type="ECO:0000313" key="13">
    <source>
        <dbReference type="Proteomes" id="UP000541969"/>
    </source>
</evidence>
<feature type="transmembrane region" description="Helical" evidence="10">
    <location>
        <begin position="181"/>
        <end position="201"/>
    </location>
</feature>
<keyword evidence="8 10" id="KW-0472">Membrane</keyword>
<dbReference type="EMBL" id="JACBZT010000001">
    <property type="protein sequence ID" value="NYJ05593.1"/>
    <property type="molecule type" value="Genomic_DNA"/>
</dbReference>
<dbReference type="GO" id="GO:0051453">
    <property type="term" value="P:regulation of intracellular pH"/>
    <property type="evidence" value="ECO:0007669"/>
    <property type="project" value="TreeGrafter"/>
</dbReference>
<dbReference type="InterPro" id="IPR006153">
    <property type="entry name" value="Cation/H_exchanger_TM"/>
</dbReference>
<evidence type="ECO:0000256" key="5">
    <source>
        <dbReference type="ARBA" id="ARBA00022989"/>
    </source>
</evidence>
<keyword evidence="5 10" id="KW-1133">Transmembrane helix</keyword>
<feature type="transmembrane region" description="Helical" evidence="10">
    <location>
        <begin position="401"/>
        <end position="421"/>
    </location>
</feature>
<evidence type="ECO:0000256" key="9">
    <source>
        <dbReference type="ARBA" id="ARBA00023201"/>
    </source>
</evidence>
<dbReference type="PANTHER" id="PTHR10110:SF86">
    <property type="entry name" value="SODIUM_HYDROGEN EXCHANGER 7"/>
    <property type="match status" value="1"/>
</dbReference>